<dbReference type="GO" id="GO:0005576">
    <property type="term" value="C:extracellular region"/>
    <property type="evidence" value="ECO:0007669"/>
    <property type="project" value="InterPro"/>
</dbReference>
<reference evidence="3 4" key="1">
    <citation type="submission" date="2023-11" db="EMBL/GenBank/DDBJ databases">
        <title>Halocaridina rubra genome assembly.</title>
        <authorList>
            <person name="Smith C."/>
        </authorList>
    </citation>
    <scope>NUCLEOTIDE SEQUENCE [LARGE SCALE GENOMIC DNA]</scope>
    <source>
        <strain evidence="3">EP-1</strain>
        <tissue evidence="3">Whole</tissue>
    </source>
</reference>
<dbReference type="SUPFAM" id="SSF57256">
    <property type="entry name" value="Elafin-like"/>
    <property type="match status" value="1"/>
</dbReference>
<keyword evidence="4" id="KW-1185">Reference proteome</keyword>
<gene>
    <name evidence="3" type="ORF">SK128_007987</name>
</gene>
<evidence type="ECO:0000313" key="3">
    <source>
        <dbReference type="EMBL" id="KAK7069147.1"/>
    </source>
</evidence>
<dbReference type="Proteomes" id="UP001381693">
    <property type="component" value="Unassembled WGS sequence"/>
</dbReference>
<evidence type="ECO:0000256" key="1">
    <source>
        <dbReference type="SAM" id="SignalP"/>
    </source>
</evidence>
<feature type="signal peptide" evidence="1">
    <location>
        <begin position="1"/>
        <end position="19"/>
    </location>
</feature>
<dbReference type="CDD" id="cd00199">
    <property type="entry name" value="WAP"/>
    <property type="match status" value="1"/>
</dbReference>
<dbReference type="SMART" id="SM00217">
    <property type="entry name" value="WAP"/>
    <property type="match status" value="1"/>
</dbReference>
<feature type="domain" description="WAP" evidence="2">
    <location>
        <begin position="145"/>
        <end position="198"/>
    </location>
</feature>
<evidence type="ECO:0000313" key="4">
    <source>
        <dbReference type="Proteomes" id="UP001381693"/>
    </source>
</evidence>
<keyword evidence="1" id="KW-0732">Signal</keyword>
<evidence type="ECO:0000259" key="2">
    <source>
        <dbReference type="PROSITE" id="PS51390"/>
    </source>
</evidence>
<dbReference type="Gene3D" id="4.10.75.10">
    <property type="entry name" value="Elafin-like"/>
    <property type="match status" value="1"/>
</dbReference>
<dbReference type="Pfam" id="PF00095">
    <property type="entry name" value="WAP"/>
    <property type="match status" value="1"/>
</dbReference>
<protein>
    <recommendedName>
        <fullName evidence="2">WAP domain-containing protein</fullName>
    </recommendedName>
</protein>
<dbReference type="InterPro" id="IPR036645">
    <property type="entry name" value="Elafin-like_sf"/>
</dbReference>
<comment type="caution">
    <text evidence="3">The sequence shown here is derived from an EMBL/GenBank/DDBJ whole genome shotgun (WGS) entry which is preliminary data.</text>
</comment>
<dbReference type="AlphaFoldDB" id="A0AAN8WN37"/>
<organism evidence="3 4">
    <name type="scientific">Halocaridina rubra</name>
    <name type="common">Hawaiian red shrimp</name>
    <dbReference type="NCBI Taxonomy" id="373956"/>
    <lineage>
        <taxon>Eukaryota</taxon>
        <taxon>Metazoa</taxon>
        <taxon>Ecdysozoa</taxon>
        <taxon>Arthropoda</taxon>
        <taxon>Crustacea</taxon>
        <taxon>Multicrustacea</taxon>
        <taxon>Malacostraca</taxon>
        <taxon>Eumalacostraca</taxon>
        <taxon>Eucarida</taxon>
        <taxon>Decapoda</taxon>
        <taxon>Pleocyemata</taxon>
        <taxon>Caridea</taxon>
        <taxon>Atyoidea</taxon>
        <taxon>Atyidae</taxon>
        <taxon>Halocaridina</taxon>
    </lineage>
</organism>
<dbReference type="InterPro" id="IPR008197">
    <property type="entry name" value="WAP_dom"/>
</dbReference>
<dbReference type="EMBL" id="JAXCGZ010017013">
    <property type="protein sequence ID" value="KAK7069147.1"/>
    <property type="molecule type" value="Genomic_DNA"/>
</dbReference>
<accession>A0AAN8WN37</accession>
<name>A0AAN8WN37_HALRR</name>
<dbReference type="PROSITE" id="PS51390">
    <property type="entry name" value="WAP"/>
    <property type="match status" value="1"/>
</dbReference>
<feature type="chain" id="PRO_5042961984" description="WAP domain-containing protein" evidence="1">
    <location>
        <begin position="20"/>
        <end position="200"/>
    </location>
</feature>
<proteinExistence type="predicted"/>
<dbReference type="GO" id="GO:0030414">
    <property type="term" value="F:peptidase inhibitor activity"/>
    <property type="evidence" value="ECO:0007669"/>
    <property type="project" value="InterPro"/>
</dbReference>
<sequence>MMCVKTAIFFGSLAVAVTAFPEDTRLHAGANSVGLEAESTGLVLENGISHSQVGLEVESTGLELENAIGHGTSHGQGQGVVHPYGVGHGNGLGTDVEQNLRMPIDIGAGNGGSYGGPSHSCRYWCRTPKGQAYCCEGGDEPLALPSVKPGQCPPVRLQCPPVRYFGPPIICSNDSKCPGSEKCCYDTCLEHHTCKTPLHY</sequence>